<dbReference type="Proteomes" id="UP000236291">
    <property type="component" value="Unassembled WGS sequence"/>
</dbReference>
<comment type="caution">
    <text evidence="1">The sequence shown here is derived from an EMBL/GenBank/DDBJ whole genome shotgun (WGS) entry which is preliminary data.</text>
</comment>
<proteinExistence type="predicted"/>
<dbReference type="InterPro" id="IPR003832">
    <property type="entry name" value="DUF212"/>
</dbReference>
<dbReference type="AlphaFoldDB" id="A0A2K3JWH7"/>
<accession>A0A2K3JWH7</accession>
<reference evidence="1 2" key="2">
    <citation type="journal article" date="2017" name="Front. Plant Sci.">
        <title>Gene Classification and Mining of Molecular Markers Useful in Red Clover (Trifolium pratense) Breeding.</title>
        <authorList>
            <person name="Istvanek J."/>
            <person name="Dluhosova J."/>
            <person name="Dluhos P."/>
            <person name="Patkova L."/>
            <person name="Nedelnik J."/>
            <person name="Repkova J."/>
        </authorList>
    </citation>
    <scope>NUCLEOTIDE SEQUENCE [LARGE SCALE GENOMIC DNA]</scope>
    <source>
        <strain evidence="2">cv. Tatra</strain>
        <tissue evidence="1">Young leaves</tissue>
    </source>
</reference>
<dbReference type="PANTHER" id="PTHR31446">
    <property type="entry name" value="ACID PHOSPHATASE/VANADIUM-DEPENDENT HALOPEROXIDASE-RELATED PROTEIN"/>
    <property type="match status" value="1"/>
</dbReference>
<dbReference type="STRING" id="57577.A0A2K3JWH7"/>
<feature type="non-terminal residue" evidence="1">
    <location>
        <position position="37"/>
    </location>
</feature>
<dbReference type="Pfam" id="PF02681">
    <property type="entry name" value="DUF212"/>
    <property type="match status" value="1"/>
</dbReference>
<protein>
    <submittedName>
        <fullName evidence="1">Putative membrane protein</fullName>
    </submittedName>
</protein>
<gene>
    <name evidence="1" type="ORF">L195_g050871</name>
</gene>
<sequence>MYDATGVRLQAGRQAQVLNQIVIELPAEHPLSDSRPL</sequence>
<name>A0A2K3JWH7_TRIPR</name>
<evidence type="ECO:0000313" key="2">
    <source>
        <dbReference type="Proteomes" id="UP000236291"/>
    </source>
</evidence>
<reference evidence="1 2" key="1">
    <citation type="journal article" date="2014" name="Am. J. Bot.">
        <title>Genome assembly and annotation for red clover (Trifolium pratense; Fabaceae).</title>
        <authorList>
            <person name="Istvanek J."/>
            <person name="Jaros M."/>
            <person name="Krenek A."/>
            <person name="Repkova J."/>
        </authorList>
    </citation>
    <scope>NUCLEOTIDE SEQUENCE [LARGE SCALE GENOMIC DNA]</scope>
    <source>
        <strain evidence="2">cv. Tatra</strain>
        <tissue evidence="1">Young leaves</tissue>
    </source>
</reference>
<dbReference type="PANTHER" id="PTHR31446:SF39">
    <property type="entry name" value="ACID PHOSPHATASE_VANADIUM-DEPENDENT HALOPEROXIDASE-RELATED PROTEIN"/>
    <property type="match status" value="1"/>
</dbReference>
<organism evidence="1 2">
    <name type="scientific">Trifolium pratense</name>
    <name type="common">Red clover</name>
    <dbReference type="NCBI Taxonomy" id="57577"/>
    <lineage>
        <taxon>Eukaryota</taxon>
        <taxon>Viridiplantae</taxon>
        <taxon>Streptophyta</taxon>
        <taxon>Embryophyta</taxon>
        <taxon>Tracheophyta</taxon>
        <taxon>Spermatophyta</taxon>
        <taxon>Magnoliopsida</taxon>
        <taxon>eudicotyledons</taxon>
        <taxon>Gunneridae</taxon>
        <taxon>Pentapetalae</taxon>
        <taxon>rosids</taxon>
        <taxon>fabids</taxon>
        <taxon>Fabales</taxon>
        <taxon>Fabaceae</taxon>
        <taxon>Papilionoideae</taxon>
        <taxon>50 kb inversion clade</taxon>
        <taxon>NPAAA clade</taxon>
        <taxon>Hologalegina</taxon>
        <taxon>IRL clade</taxon>
        <taxon>Trifolieae</taxon>
        <taxon>Trifolium</taxon>
    </lineage>
</organism>
<evidence type="ECO:0000313" key="1">
    <source>
        <dbReference type="EMBL" id="PNX58360.1"/>
    </source>
</evidence>
<dbReference type="EMBL" id="ASHM01078429">
    <property type="protein sequence ID" value="PNX58360.1"/>
    <property type="molecule type" value="Genomic_DNA"/>
</dbReference>